<sequence length="176" mass="19767">CLFETLASKSSNDEKSVQLRDTKESPQRHPLFLLGRTFICPLDEGCLDSRGESLLFLKIESSGWINESSFINPIGKPILTLAMSDVENFLPYVYYYKITNKNRLSLFAIVSSKQKYDFSDEYGQNMNYKSNKGIAFPAMSLSVLVSAPCAPLFGAVSVVPTSAISYTFRDYNINRI</sequence>
<feature type="non-terminal residue" evidence="1">
    <location>
        <position position="1"/>
    </location>
</feature>
<dbReference type="EMBL" id="JAUDFV010000161">
    <property type="protein sequence ID" value="KAL2713107.1"/>
    <property type="molecule type" value="Genomic_DNA"/>
</dbReference>
<protein>
    <submittedName>
        <fullName evidence="1">Uncharacterized protein</fullName>
    </submittedName>
</protein>
<name>A0ABD1ZY67_VESSQ</name>
<organism evidence="1 2">
    <name type="scientific">Vespula squamosa</name>
    <name type="common">Southern yellow jacket</name>
    <name type="synonym">Wasp</name>
    <dbReference type="NCBI Taxonomy" id="30214"/>
    <lineage>
        <taxon>Eukaryota</taxon>
        <taxon>Metazoa</taxon>
        <taxon>Ecdysozoa</taxon>
        <taxon>Arthropoda</taxon>
        <taxon>Hexapoda</taxon>
        <taxon>Insecta</taxon>
        <taxon>Pterygota</taxon>
        <taxon>Neoptera</taxon>
        <taxon>Endopterygota</taxon>
        <taxon>Hymenoptera</taxon>
        <taxon>Apocrita</taxon>
        <taxon>Aculeata</taxon>
        <taxon>Vespoidea</taxon>
        <taxon>Vespidae</taxon>
        <taxon>Vespinae</taxon>
        <taxon>Vespula</taxon>
    </lineage>
</organism>
<dbReference type="AlphaFoldDB" id="A0ABD1ZY67"/>
<dbReference type="Proteomes" id="UP001607302">
    <property type="component" value="Unassembled WGS sequence"/>
</dbReference>
<accession>A0ABD1ZY67</accession>
<gene>
    <name evidence="1" type="ORF">V1478_017300</name>
</gene>
<evidence type="ECO:0000313" key="2">
    <source>
        <dbReference type="Proteomes" id="UP001607302"/>
    </source>
</evidence>
<reference evidence="1 2" key="1">
    <citation type="journal article" date="2024" name="Ann. Entomol. Soc. Am.">
        <title>Genomic analyses of the southern and eastern yellowjacket wasps (Hymenoptera: Vespidae) reveal evolutionary signatures of social life.</title>
        <authorList>
            <person name="Catto M.A."/>
            <person name="Caine P.B."/>
            <person name="Orr S.E."/>
            <person name="Hunt B.G."/>
            <person name="Goodisman M.A.D."/>
        </authorList>
    </citation>
    <scope>NUCLEOTIDE SEQUENCE [LARGE SCALE GENOMIC DNA]</scope>
    <source>
        <strain evidence="1">233</strain>
        <tissue evidence="1">Head and thorax</tissue>
    </source>
</reference>
<proteinExistence type="predicted"/>
<keyword evidence="2" id="KW-1185">Reference proteome</keyword>
<evidence type="ECO:0000313" key="1">
    <source>
        <dbReference type="EMBL" id="KAL2713107.1"/>
    </source>
</evidence>
<comment type="caution">
    <text evidence="1">The sequence shown here is derived from an EMBL/GenBank/DDBJ whole genome shotgun (WGS) entry which is preliminary data.</text>
</comment>